<feature type="region of interest" description="Disordered" evidence="1">
    <location>
        <begin position="1"/>
        <end position="20"/>
    </location>
</feature>
<evidence type="ECO:0000313" key="2">
    <source>
        <dbReference type="EMBL" id="EKC21199.1"/>
    </source>
</evidence>
<sequence>MGPAKEFKDDPITENSEECQRLRQAEARAKRIRFDNQDLIVPYPRYQFNVAGWNNGAYRIQLDQCIY</sequence>
<proteinExistence type="predicted"/>
<name>K1PQS7_MAGGI</name>
<gene>
    <name evidence="2" type="ORF">CGI_10004356</name>
</gene>
<dbReference type="EMBL" id="JH818177">
    <property type="protein sequence ID" value="EKC21199.1"/>
    <property type="molecule type" value="Genomic_DNA"/>
</dbReference>
<dbReference type="HOGENOM" id="CLU_2814929_0_0_1"/>
<feature type="compositionally biased region" description="Basic and acidic residues" evidence="1">
    <location>
        <begin position="1"/>
        <end position="11"/>
    </location>
</feature>
<protein>
    <submittedName>
        <fullName evidence="2">Uncharacterized protein</fullName>
    </submittedName>
</protein>
<dbReference type="AlphaFoldDB" id="K1PQS7"/>
<reference evidence="2" key="1">
    <citation type="journal article" date="2012" name="Nature">
        <title>The oyster genome reveals stress adaptation and complexity of shell formation.</title>
        <authorList>
            <person name="Zhang G."/>
            <person name="Fang X."/>
            <person name="Guo X."/>
            <person name="Li L."/>
            <person name="Luo R."/>
            <person name="Xu F."/>
            <person name="Yang P."/>
            <person name="Zhang L."/>
            <person name="Wang X."/>
            <person name="Qi H."/>
            <person name="Xiong Z."/>
            <person name="Que H."/>
            <person name="Xie Y."/>
            <person name="Holland P.W."/>
            <person name="Paps J."/>
            <person name="Zhu Y."/>
            <person name="Wu F."/>
            <person name="Chen Y."/>
            <person name="Wang J."/>
            <person name="Peng C."/>
            <person name="Meng J."/>
            <person name="Yang L."/>
            <person name="Liu J."/>
            <person name="Wen B."/>
            <person name="Zhang N."/>
            <person name="Huang Z."/>
            <person name="Zhu Q."/>
            <person name="Feng Y."/>
            <person name="Mount A."/>
            <person name="Hedgecock D."/>
            <person name="Xu Z."/>
            <person name="Liu Y."/>
            <person name="Domazet-Loso T."/>
            <person name="Du Y."/>
            <person name="Sun X."/>
            <person name="Zhang S."/>
            <person name="Liu B."/>
            <person name="Cheng P."/>
            <person name="Jiang X."/>
            <person name="Li J."/>
            <person name="Fan D."/>
            <person name="Wang W."/>
            <person name="Fu W."/>
            <person name="Wang T."/>
            <person name="Wang B."/>
            <person name="Zhang J."/>
            <person name="Peng Z."/>
            <person name="Li Y."/>
            <person name="Li N."/>
            <person name="Wang J."/>
            <person name="Chen M."/>
            <person name="He Y."/>
            <person name="Tan F."/>
            <person name="Song X."/>
            <person name="Zheng Q."/>
            <person name="Huang R."/>
            <person name="Yang H."/>
            <person name="Du X."/>
            <person name="Chen L."/>
            <person name="Yang M."/>
            <person name="Gaffney P.M."/>
            <person name="Wang S."/>
            <person name="Luo L."/>
            <person name="She Z."/>
            <person name="Ming Y."/>
            <person name="Huang W."/>
            <person name="Zhang S."/>
            <person name="Huang B."/>
            <person name="Zhang Y."/>
            <person name="Qu T."/>
            <person name="Ni P."/>
            <person name="Miao G."/>
            <person name="Wang J."/>
            <person name="Wang Q."/>
            <person name="Steinberg C.E."/>
            <person name="Wang H."/>
            <person name="Li N."/>
            <person name="Qian L."/>
            <person name="Zhang G."/>
            <person name="Li Y."/>
            <person name="Yang H."/>
            <person name="Liu X."/>
            <person name="Wang J."/>
            <person name="Yin Y."/>
            <person name="Wang J."/>
        </authorList>
    </citation>
    <scope>NUCLEOTIDE SEQUENCE [LARGE SCALE GENOMIC DNA]</scope>
    <source>
        <strain evidence="2">05x7-T-G4-1.051#20</strain>
    </source>
</reference>
<dbReference type="InParanoid" id="K1PQS7"/>
<evidence type="ECO:0000256" key="1">
    <source>
        <dbReference type="SAM" id="MobiDB-lite"/>
    </source>
</evidence>
<accession>K1PQS7</accession>
<organism evidence="2">
    <name type="scientific">Magallana gigas</name>
    <name type="common">Pacific oyster</name>
    <name type="synonym">Crassostrea gigas</name>
    <dbReference type="NCBI Taxonomy" id="29159"/>
    <lineage>
        <taxon>Eukaryota</taxon>
        <taxon>Metazoa</taxon>
        <taxon>Spiralia</taxon>
        <taxon>Lophotrochozoa</taxon>
        <taxon>Mollusca</taxon>
        <taxon>Bivalvia</taxon>
        <taxon>Autobranchia</taxon>
        <taxon>Pteriomorphia</taxon>
        <taxon>Ostreida</taxon>
        <taxon>Ostreoidea</taxon>
        <taxon>Ostreidae</taxon>
        <taxon>Magallana</taxon>
    </lineage>
</organism>